<dbReference type="PANTHER" id="PTHR11177:SF317">
    <property type="entry name" value="CHITINASE 12-RELATED"/>
    <property type="match status" value="1"/>
</dbReference>
<keyword evidence="4" id="KW-0119">Carbohydrate metabolism</keyword>
<dbReference type="GO" id="GO:0008843">
    <property type="term" value="F:endochitinase activity"/>
    <property type="evidence" value="ECO:0007669"/>
    <property type="project" value="UniProtKB-EC"/>
</dbReference>
<evidence type="ECO:0000256" key="5">
    <source>
        <dbReference type="ARBA" id="ARBA00023295"/>
    </source>
</evidence>
<evidence type="ECO:0000256" key="2">
    <source>
        <dbReference type="ARBA" id="ARBA00012729"/>
    </source>
</evidence>
<dbReference type="InterPro" id="IPR011583">
    <property type="entry name" value="Chitinase_II/V-like_cat"/>
</dbReference>
<name>A0A5B9W1Y4_9BACT</name>
<dbReference type="RefSeq" id="WP_148594448.1">
    <property type="nucleotide sequence ID" value="NZ_CP042997.1"/>
</dbReference>
<organism evidence="9 10">
    <name type="scientific">Aquisphaera giovannonii</name>
    <dbReference type="NCBI Taxonomy" id="406548"/>
    <lineage>
        <taxon>Bacteria</taxon>
        <taxon>Pseudomonadati</taxon>
        <taxon>Planctomycetota</taxon>
        <taxon>Planctomycetia</taxon>
        <taxon>Isosphaerales</taxon>
        <taxon>Isosphaeraceae</taxon>
        <taxon>Aquisphaera</taxon>
    </lineage>
</organism>
<dbReference type="Pfam" id="PF00704">
    <property type="entry name" value="Glyco_hydro_18"/>
    <property type="match status" value="1"/>
</dbReference>
<dbReference type="Gene3D" id="3.20.20.80">
    <property type="entry name" value="Glycosidases"/>
    <property type="match status" value="1"/>
</dbReference>
<dbReference type="GO" id="GO:0005576">
    <property type="term" value="C:extracellular region"/>
    <property type="evidence" value="ECO:0007669"/>
    <property type="project" value="TreeGrafter"/>
</dbReference>
<dbReference type="AlphaFoldDB" id="A0A5B9W1Y4"/>
<evidence type="ECO:0000256" key="1">
    <source>
        <dbReference type="ARBA" id="ARBA00000822"/>
    </source>
</evidence>
<evidence type="ECO:0000313" key="10">
    <source>
        <dbReference type="Proteomes" id="UP000324233"/>
    </source>
</evidence>
<dbReference type="GO" id="GO:0008061">
    <property type="term" value="F:chitin binding"/>
    <property type="evidence" value="ECO:0007669"/>
    <property type="project" value="InterPro"/>
</dbReference>
<dbReference type="PROSITE" id="PS01095">
    <property type="entry name" value="GH18_1"/>
    <property type="match status" value="1"/>
</dbReference>
<dbReference type="PANTHER" id="PTHR11177">
    <property type="entry name" value="CHITINASE"/>
    <property type="match status" value="1"/>
</dbReference>
<dbReference type="SMART" id="SM00636">
    <property type="entry name" value="Glyco_18"/>
    <property type="match status" value="1"/>
</dbReference>
<reference evidence="9 10" key="1">
    <citation type="submission" date="2019-08" db="EMBL/GenBank/DDBJ databases">
        <title>Deep-cultivation of Planctomycetes and their phenomic and genomic characterization uncovers novel biology.</title>
        <authorList>
            <person name="Wiegand S."/>
            <person name="Jogler M."/>
            <person name="Boedeker C."/>
            <person name="Pinto D."/>
            <person name="Vollmers J."/>
            <person name="Rivas-Marin E."/>
            <person name="Kohn T."/>
            <person name="Peeters S.H."/>
            <person name="Heuer A."/>
            <person name="Rast P."/>
            <person name="Oberbeckmann S."/>
            <person name="Bunk B."/>
            <person name="Jeske O."/>
            <person name="Meyerdierks A."/>
            <person name="Storesund J.E."/>
            <person name="Kallscheuer N."/>
            <person name="Luecker S."/>
            <person name="Lage O.M."/>
            <person name="Pohl T."/>
            <person name="Merkel B.J."/>
            <person name="Hornburger P."/>
            <person name="Mueller R.-W."/>
            <person name="Bruemmer F."/>
            <person name="Labrenz M."/>
            <person name="Spormann A.M."/>
            <person name="Op den Camp H."/>
            <person name="Overmann J."/>
            <person name="Amann R."/>
            <person name="Jetten M.S.M."/>
            <person name="Mascher T."/>
            <person name="Medema M.H."/>
            <person name="Devos D.P."/>
            <person name="Kaster A.-K."/>
            <person name="Ovreas L."/>
            <person name="Rohde M."/>
            <person name="Galperin M.Y."/>
            <person name="Jogler C."/>
        </authorList>
    </citation>
    <scope>NUCLEOTIDE SEQUENCE [LARGE SCALE GENOMIC DNA]</scope>
    <source>
        <strain evidence="9 10">OJF2</strain>
    </source>
</reference>
<dbReference type="Proteomes" id="UP000324233">
    <property type="component" value="Chromosome"/>
</dbReference>
<evidence type="ECO:0000313" key="9">
    <source>
        <dbReference type="EMBL" id="QEH34538.1"/>
    </source>
</evidence>
<sequence length="360" mass="39900">MTSVIVMMAALLPAQSGDAPKAGGSDKVFVGYLFGPVRDIDYKLYTHLCHAFATADGDGKLRPSRNVPSRELTTQAHAAGVKVLVSAGGWGWDKQFAAIVASKEAEHRYVGDLLAMVRDYDYDGIDLDWEYPDADAEVPGFERLTRRLRAGVDAIGREKGRRMFITMAMSSNPGTIRWLSTEFLVETMDWINVMTYDYTGDWTEYAGHQSPLFASSKQPGRPRSTAQTVEYMLNDRKVPADRIALGIPLYGRGFPVAEPYASTKGAPKVRLPGGSYRNLAELAAKGWTRVWDDETKNPWLLAPDRKAVIGYDDAESVELKAKWAREKGLRGVFFWQVHGDRMPDGTNPLQKAARKGLFGG</sequence>
<evidence type="ECO:0000259" key="8">
    <source>
        <dbReference type="PROSITE" id="PS51910"/>
    </source>
</evidence>
<dbReference type="InterPro" id="IPR029070">
    <property type="entry name" value="Chitinase_insertion_sf"/>
</dbReference>
<feature type="domain" description="GH18" evidence="8">
    <location>
        <begin position="23"/>
        <end position="360"/>
    </location>
</feature>
<dbReference type="GO" id="GO:0005975">
    <property type="term" value="P:carbohydrate metabolic process"/>
    <property type="evidence" value="ECO:0007669"/>
    <property type="project" value="InterPro"/>
</dbReference>
<protein>
    <recommendedName>
        <fullName evidence="2">chitinase</fullName>
        <ecNumber evidence="2">3.2.1.14</ecNumber>
    </recommendedName>
</protein>
<dbReference type="EC" id="3.2.1.14" evidence="2"/>
<dbReference type="InterPro" id="IPR001223">
    <property type="entry name" value="Glyco_hydro18_cat"/>
</dbReference>
<comment type="similarity">
    <text evidence="7">Belongs to the glycosyl hydrolase 18 family.</text>
</comment>
<gene>
    <name evidence="9" type="primary">chiA1</name>
    <name evidence="9" type="ORF">OJF2_30780</name>
</gene>
<evidence type="ECO:0000256" key="7">
    <source>
        <dbReference type="RuleBase" id="RU004453"/>
    </source>
</evidence>
<keyword evidence="3 6" id="KW-0378">Hydrolase</keyword>
<dbReference type="PROSITE" id="PS51910">
    <property type="entry name" value="GH18_2"/>
    <property type="match status" value="1"/>
</dbReference>
<dbReference type="EMBL" id="CP042997">
    <property type="protein sequence ID" value="QEH34538.1"/>
    <property type="molecule type" value="Genomic_DNA"/>
</dbReference>
<keyword evidence="10" id="KW-1185">Reference proteome</keyword>
<dbReference type="SUPFAM" id="SSF51445">
    <property type="entry name" value="(Trans)glycosidases"/>
    <property type="match status" value="1"/>
</dbReference>
<evidence type="ECO:0000256" key="6">
    <source>
        <dbReference type="RuleBase" id="RU000489"/>
    </source>
</evidence>
<dbReference type="KEGG" id="agv:OJF2_30780"/>
<evidence type="ECO:0000256" key="3">
    <source>
        <dbReference type="ARBA" id="ARBA00022801"/>
    </source>
</evidence>
<dbReference type="InterPro" id="IPR050314">
    <property type="entry name" value="Glycosyl_Hydrlase_18"/>
</dbReference>
<keyword evidence="4" id="KW-0146">Chitin degradation</keyword>
<keyword evidence="4" id="KW-0624">Polysaccharide degradation</keyword>
<dbReference type="Gene3D" id="3.10.50.10">
    <property type="match status" value="1"/>
</dbReference>
<dbReference type="InterPro" id="IPR017853">
    <property type="entry name" value="GH"/>
</dbReference>
<evidence type="ECO:0000256" key="4">
    <source>
        <dbReference type="ARBA" id="ARBA00023024"/>
    </source>
</evidence>
<keyword evidence="5 6" id="KW-0326">Glycosidase</keyword>
<proteinExistence type="inferred from homology"/>
<comment type="catalytic activity">
    <reaction evidence="1">
        <text>Random endo-hydrolysis of N-acetyl-beta-D-glucosaminide (1-&gt;4)-beta-linkages in chitin and chitodextrins.</text>
        <dbReference type="EC" id="3.2.1.14"/>
    </reaction>
</comment>
<dbReference type="InterPro" id="IPR001579">
    <property type="entry name" value="Glyco_hydro_18_chit_AS"/>
</dbReference>
<dbReference type="SUPFAM" id="SSF54556">
    <property type="entry name" value="Chitinase insertion domain"/>
    <property type="match status" value="1"/>
</dbReference>
<accession>A0A5B9W1Y4</accession>
<dbReference type="OrthoDB" id="9812811at2"/>
<dbReference type="GO" id="GO:0006032">
    <property type="term" value="P:chitin catabolic process"/>
    <property type="evidence" value="ECO:0007669"/>
    <property type="project" value="UniProtKB-KW"/>
</dbReference>